<dbReference type="EnsemblMetazoa" id="G9403.1">
    <property type="protein sequence ID" value="G9403.1:cds"/>
    <property type="gene ID" value="G9403"/>
</dbReference>
<reference evidence="1" key="1">
    <citation type="submission" date="2022-08" db="UniProtKB">
        <authorList>
            <consortium name="EnsemblMetazoa"/>
        </authorList>
    </citation>
    <scope>IDENTIFICATION</scope>
    <source>
        <strain evidence="1">05x7-T-G4-1.051#20</strain>
    </source>
</reference>
<organism evidence="1 2">
    <name type="scientific">Magallana gigas</name>
    <name type="common">Pacific oyster</name>
    <name type="synonym">Crassostrea gigas</name>
    <dbReference type="NCBI Taxonomy" id="29159"/>
    <lineage>
        <taxon>Eukaryota</taxon>
        <taxon>Metazoa</taxon>
        <taxon>Spiralia</taxon>
        <taxon>Lophotrochozoa</taxon>
        <taxon>Mollusca</taxon>
        <taxon>Bivalvia</taxon>
        <taxon>Autobranchia</taxon>
        <taxon>Pteriomorphia</taxon>
        <taxon>Ostreida</taxon>
        <taxon>Ostreoidea</taxon>
        <taxon>Ostreidae</taxon>
        <taxon>Magallana</taxon>
    </lineage>
</organism>
<proteinExistence type="predicted"/>
<protein>
    <submittedName>
        <fullName evidence="1">Uncharacterized protein</fullName>
    </submittedName>
</protein>
<keyword evidence="2" id="KW-1185">Reference proteome</keyword>
<dbReference type="Proteomes" id="UP000005408">
    <property type="component" value="Unassembled WGS sequence"/>
</dbReference>
<evidence type="ECO:0000313" key="1">
    <source>
        <dbReference type="EnsemblMetazoa" id="G9403.1:cds"/>
    </source>
</evidence>
<accession>A0A8W8P1Z7</accession>
<evidence type="ECO:0000313" key="2">
    <source>
        <dbReference type="Proteomes" id="UP000005408"/>
    </source>
</evidence>
<name>A0A8W8P1Z7_MAGGI</name>
<sequence length="107" mass="12276">MATKRERSINLSQSEISILTELFDKNEDALKEKQGYLITKNAKWTEVTEMKNEVGIQRRTGDQTGRGVPVLIPNETNKVLEYLSNPVARQRAIIRPDYNYMFANTGE</sequence>
<dbReference type="AlphaFoldDB" id="A0A8W8P1Z7"/>